<dbReference type="SUPFAM" id="SSF102114">
    <property type="entry name" value="Radical SAM enzymes"/>
    <property type="match status" value="1"/>
</dbReference>
<comment type="cofactor">
    <cofactor evidence="1">
        <name>[4Fe-4S] cluster</name>
        <dbReference type="ChEBI" id="CHEBI:49883"/>
    </cofactor>
</comment>
<evidence type="ECO:0000256" key="5">
    <source>
        <dbReference type="ARBA" id="ARBA00023004"/>
    </source>
</evidence>
<keyword evidence="5" id="KW-0408">Iron</keyword>
<evidence type="ECO:0000259" key="8">
    <source>
        <dbReference type="Pfam" id="PF04055"/>
    </source>
</evidence>
<dbReference type="EMBL" id="MGJP01000003">
    <property type="protein sequence ID" value="OGN10635.1"/>
    <property type="molecule type" value="Genomic_DNA"/>
</dbReference>
<keyword evidence="4" id="KW-0479">Metal-binding</keyword>
<gene>
    <name evidence="10" type="ORF">A3J46_05505</name>
</gene>
<name>A0A1F8FBU2_9BACT</name>
<evidence type="ECO:0000256" key="4">
    <source>
        <dbReference type="ARBA" id="ARBA00022723"/>
    </source>
</evidence>
<evidence type="ECO:0008006" key="12">
    <source>
        <dbReference type="Google" id="ProtNLM"/>
    </source>
</evidence>
<dbReference type="CDD" id="cd01335">
    <property type="entry name" value="Radical_SAM"/>
    <property type="match status" value="1"/>
</dbReference>
<comment type="similarity">
    <text evidence="7">Belongs to the radical SAM superfamily. Anaerobic sulfatase-maturating enzyme family.</text>
</comment>
<protein>
    <recommendedName>
        <fullName evidence="12">Radical SAM core domain-containing protein</fullName>
    </recommendedName>
</protein>
<keyword evidence="2" id="KW-0004">4Fe-4S</keyword>
<evidence type="ECO:0000313" key="10">
    <source>
        <dbReference type="EMBL" id="OGN10635.1"/>
    </source>
</evidence>
<dbReference type="PANTHER" id="PTHR43273:SF3">
    <property type="entry name" value="ANAEROBIC SULFATASE-MATURATING ENZYME HOMOLOG ASLB-RELATED"/>
    <property type="match status" value="1"/>
</dbReference>
<dbReference type="Gene3D" id="3.20.20.70">
    <property type="entry name" value="Aldolase class I"/>
    <property type="match status" value="1"/>
</dbReference>
<organism evidence="10 11">
    <name type="scientific">Candidatus Yanofskybacteria bacterium RIFCSPHIGHO2_02_FULL_41_11</name>
    <dbReference type="NCBI Taxonomy" id="1802675"/>
    <lineage>
        <taxon>Bacteria</taxon>
        <taxon>Candidatus Yanofskyibacteriota</taxon>
    </lineage>
</organism>
<dbReference type="GO" id="GO:0046872">
    <property type="term" value="F:metal ion binding"/>
    <property type="evidence" value="ECO:0007669"/>
    <property type="project" value="UniProtKB-KW"/>
</dbReference>
<evidence type="ECO:0000256" key="2">
    <source>
        <dbReference type="ARBA" id="ARBA00022485"/>
    </source>
</evidence>
<keyword evidence="3" id="KW-0949">S-adenosyl-L-methionine</keyword>
<dbReference type="InterPro" id="IPR013785">
    <property type="entry name" value="Aldolase_TIM"/>
</dbReference>
<dbReference type="CDD" id="cd21109">
    <property type="entry name" value="SPASM"/>
    <property type="match status" value="1"/>
</dbReference>
<proteinExistence type="inferred from homology"/>
<dbReference type="Pfam" id="PF04055">
    <property type="entry name" value="Radical_SAM"/>
    <property type="match status" value="1"/>
</dbReference>
<dbReference type="AlphaFoldDB" id="A0A1F8FBU2"/>
<dbReference type="SFLD" id="SFLDG01067">
    <property type="entry name" value="SPASM/twitch_domain_containing"/>
    <property type="match status" value="1"/>
</dbReference>
<comment type="caution">
    <text evidence="10">The sequence shown here is derived from an EMBL/GenBank/DDBJ whole genome shotgun (WGS) entry which is preliminary data.</text>
</comment>
<dbReference type="InterPro" id="IPR034391">
    <property type="entry name" value="AdoMet-like_SPASM_containing"/>
</dbReference>
<dbReference type="PANTHER" id="PTHR43273">
    <property type="entry name" value="ANAEROBIC SULFATASE-MATURATING ENZYME HOMOLOG ASLB-RELATED"/>
    <property type="match status" value="1"/>
</dbReference>
<evidence type="ECO:0000256" key="1">
    <source>
        <dbReference type="ARBA" id="ARBA00001966"/>
    </source>
</evidence>
<dbReference type="Pfam" id="PF13186">
    <property type="entry name" value="SPASM"/>
    <property type="match status" value="1"/>
</dbReference>
<evidence type="ECO:0000313" key="11">
    <source>
        <dbReference type="Proteomes" id="UP000177167"/>
    </source>
</evidence>
<evidence type="ECO:0000256" key="7">
    <source>
        <dbReference type="ARBA" id="ARBA00023601"/>
    </source>
</evidence>
<dbReference type="InterPro" id="IPR023885">
    <property type="entry name" value="4Fe4S-binding_SPASM_dom"/>
</dbReference>
<keyword evidence="6" id="KW-0411">Iron-sulfur</keyword>
<dbReference type="InterPro" id="IPR023867">
    <property type="entry name" value="Sulphatase_maturase_rSAM"/>
</dbReference>
<evidence type="ECO:0000256" key="3">
    <source>
        <dbReference type="ARBA" id="ARBA00022691"/>
    </source>
</evidence>
<dbReference type="InterPro" id="IPR058240">
    <property type="entry name" value="rSAM_sf"/>
</dbReference>
<accession>A0A1F8FBU2</accession>
<reference evidence="10 11" key="1">
    <citation type="journal article" date="2016" name="Nat. Commun.">
        <title>Thousands of microbial genomes shed light on interconnected biogeochemical processes in an aquifer system.</title>
        <authorList>
            <person name="Anantharaman K."/>
            <person name="Brown C.T."/>
            <person name="Hug L.A."/>
            <person name="Sharon I."/>
            <person name="Castelle C.J."/>
            <person name="Probst A.J."/>
            <person name="Thomas B.C."/>
            <person name="Singh A."/>
            <person name="Wilkins M.J."/>
            <person name="Karaoz U."/>
            <person name="Brodie E.L."/>
            <person name="Williams K.H."/>
            <person name="Hubbard S.S."/>
            <person name="Banfield J.F."/>
        </authorList>
    </citation>
    <scope>NUCLEOTIDE SEQUENCE [LARGE SCALE GENOMIC DNA]</scope>
</reference>
<dbReference type="GO" id="GO:0016491">
    <property type="term" value="F:oxidoreductase activity"/>
    <property type="evidence" value="ECO:0007669"/>
    <property type="project" value="InterPro"/>
</dbReference>
<sequence>MTENVRQMTGVPPAERLRFTCTRYRPNRLTGAGFCHLVQLAKAVQENETYREHIILGVRKFLQNTTFHSFEGRPSEGRTKTSFSTTELETALAFENDKTKLAYLVYRYMFSAYPTQKTVSDFPLIVAVEPVSLCNLRCVMCFQADETYFSRQNPLMGKIDMGLYKELIDEMAENQPCGLVLASRGEPMLHPQFTDMVSYAITRGIVDVKINTNATALTEKKIRELLEAGPTTVVFSVDAGNKQEFEAIRVGAKFEQVVGNIRKFNEIREKEFSNSPTRTRISMTIFRKTQDAKEAESLWSPLVDEFAIHSADYRLDIYEHPFLPEEKKPCSLLWERVYVWWDGLVNPCDIDYKSKLSLGRVGNGISIKSIWLGEKMQQMRRDHVSGLKNLHSPCNRCYGAGF</sequence>
<evidence type="ECO:0000259" key="9">
    <source>
        <dbReference type="Pfam" id="PF13186"/>
    </source>
</evidence>
<feature type="domain" description="4Fe4S-binding SPASM" evidence="9">
    <location>
        <begin position="330"/>
        <end position="398"/>
    </location>
</feature>
<dbReference type="InterPro" id="IPR007197">
    <property type="entry name" value="rSAM"/>
</dbReference>
<dbReference type="Proteomes" id="UP000177167">
    <property type="component" value="Unassembled WGS sequence"/>
</dbReference>
<dbReference type="SFLD" id="SFLDG01387">
    <property type="entry name" value="BtrN-like_SPASM_domain_contain"/>
    <property type="match status" value="1"/>
</dbReference>
<dbReference type="SFLD" id="SFLDS00029">
    <property type="entry name" value="Radical_SAM"/>
    <property type="match status" value="1"/>
</dbReference>
<evidence type="ECO:0000256" key="6">
    <source>
        <dbReference type="ARBA" id="ARBA00023014"/>
    </source>
</evidence>
<feature type="domain" description="Radical SAM core" evidence="8">
    <location>
        <begin position="130"/>
        <end position="267"/>
    </location>
</feature>
<dbReference type="GO" id="GO:0051536">
    <property type="term" value="F:iron-sulfur cluster binding"/>
    <property type="evidence" value="ECO:0007669"/>
    <property type="project" value="UniProtKB-KW"/>
</dbReference>